<proteinExistence type="predicted"/>
<keyword evidence="2" id="KW-1185">Reference proteome</keyword>
<organism evidence="1 2">
    <name type="scientific">Rhododendron molle</name>
    <name type="common">Chinese azalea</name>
    <name type="synonym">Azalea mollis</name>
    <dbReference type="NCBI Taxonomy" id="49168"/>
    <lineage>
        <taxon>Eukaryota</taxon>
        <taxon>Viridiplantae</taxon>
        <taxon>Streptophyta</taxon>
        <taxon>Embryophyta</taxon>
        <taxon>Tracheophyta</taxon>
        <taxon>Spermatophyta</taxon>
        <taxon>Magnoliopsida</taxon>
        <taxon>eudicotyledons</taxon>
        <taxon>Gunneridae</taxon>
        <taxon>Pentapetalae</taxon>
        <taxon>asterids</taxon>
        <taxon>Ericales</taxon>
        <taxon>Ericaceae</taxon>
        <taxon>Ericoideae</taxon>
        <taxon>Rhodoreae</taxon>
        <taxon>Rhododendron</taxon>
    </lineage>
</organism>
<sequence length="115" mass="13186">MQVVDQRGQAVFDGRVREGSFWWCPRTTWWPSKPPRRRRVRAVRGISRPTKTPCSILSPVAPQPPVPLPWMCLLMLTVSSLRDVPRQGEEVEDEQERGYFAGAKVWVAEEGLNVE</sequence>
<reference evidence="1" key="1">
    <citation type="submission" date="2022-02" db="EMBL/GenBank/DDBJ databases">
        <title>Plant Genome Project.</title>
        <authorList>
            <person name="Zhang R.-G."/>
        </authorList>
    </citation>
    <scope>NUCLEOTIDE SEQUENCE</scope>
    <source>
        <strain evidence="1">AT1</strain>
    </source>
</reference>
<dbReference type="Proteomes" id="UP001062846">
    <property type="component" value="Chromosome 13"/>
</dbReference>
<dbReference type="EMBL" id="CM046400">
    <property type="protein sequence ID" value="KAI8523044.1"/>
    <property type="molecule type" value="Genomic_DNA"/>
</dbReference>
<evidence type="ECO:0000313" key="2">
    <source>
        <dbReference type="Proteomes" id="UP001062846"/>
    </source>
</evidence>
<name>A0ACC0L3Z6_RHOML</name>
<gene>
    <name evidence="1" type="ORF">RHMOL_Rhmol13G0043700</name>
</gene>
<protein>
    <submittedName>
        <fullName evidence="1">Uncharacterized protein</fullName>
    </submittedName>
</protein>
<accession>A0ACC0L3Z6</accession>
<evidence type="ECO:0000313" key="1">
    <source>
        <dbReference type="EMBL" id="KAI8523044.1"/>
    </source>
</evidence>
<comment type="caution">
    <text evidence="1">The sequence shown here is derived from an EMBL/GenBank/DDBJ whole genome shotgun (WGS) entry which is preliminary data.</text>
</comment>